<keyword evidence="3" id="KW-0520">NAD</keyword>
<gene>
    <name evidence="6" type="ORF">EZS27_017738</name>
</gene>
<protein>
    <recommendedName>
        <fullName evidence="1">ADP-ribosyl cyclase/cyclic ADP-ribose hydrolase</fullName>
        <ecNumber evidence="1">3.2.2.6</ecNumber>
    </recommendedName>
</protein>
<feature type="domain" description="TIR" evidence="5">
    <location>
        <begin position="122"/>
        <end position="255"/>
    </location>
</feature>
<evidence type="ECO:0000256" key="3">
    <source>
        <dbReference type="ARBA" id="ARBA00023027"/>
    </source>
</evidence>
<dbReference type="PROSITE" id="PS50104">
    <property type="entry name" value="TIR"/>
    <property type="match status" value="1"/>
</dbReference>
<evidence type="ECO:0000256" key="2">
    <source>
        <dbReference type="ARBA" id="ARBA00022801"/>
    </source>
</evidence>
<sequence length="259" mass="29011">MNFQRYDLGQLHGGEIVEVTLNGNAANVKLMDSSNFSSYKSGRRHTYYGGYVTHFPHKIPVPRSGHWYVTIDLGGYSGKVSSAIRVLPGILPPARQPRLSSVPSLVQDKEIFTGYGENPIIRQYDVFISHASDDKDEVVRPLAIALQSKGLKVWYDEFELKIGESLRRNIDKGLSNSRFGIVVLSKNLIRKGWTNYELDGIITKSVSGEQIILPIWHNITKQEVIDYSPSLADKVARNTATYTIDEIAEEIAEVISNKS</sequence>
<dbReference type="Pfam" id="PF13676">
    <property type="entry name" value="TIR_2"/>
    <property type="match status" value="1"/>
</dbReference>
<keyword evidence="2" id="KW-0378">Hydrolase</keyword>
<dbReference type="SMART" id="SM00255">
    <property type="entry name" value="TIR"/>
    <property type="match status" value="1"/>
</dbReference>
<dbReference type="InterPro" id="IPR036488">
    <property type="entry name" value="DUF1883-like_sf"/>
</dbReference>
<organism evidence="6">
    <name type="scientific">termite gut metagenome</name>
    <dbReference type="NCBI Taxonomy" id="433724"/>
    <lineage>
        <taxon>unclassified sequences</taxon>
        <taxon>metagenomes</taxon>
        <taxon>organismal metagenomes</taxon>
    </lineage>
</organism>
<accession>A0A5J4RM52</accession>
<evidence type="ECO:0000256" key="1">
    <source>
        <dbReference type="ARBA" id="ARBA00011982"/>
    </source>
</evidence>
<dbReference type="InterPro" id="IPR000157">
    <property type="entry name" value="TIR_dom"/>
</dbReference>
<evidence type="ECO:0000313" key="6">
    <source>
        <dbReference type="EMBL" id="KAA6333911.1"/>
    </source>
</evidence>
<dbReference type="SUPFAM" id="SSF141099">
    <property type="entry name" value="Atu1913-like"/>
    <property type="match status" value="1"/>
</dbReference>
<evidence type="ECO:0000259" key="5">
    <source>
        <dbReference type="PROSITE" id="PS50104"/>
    </source>
</evidence>
<evidence type="ECO:0000256" key="4">
    <source>
        <dbReference type="ARBA" id="ARBA00047304"/>
    </source>
</evidence>
<dbReference type="EC" id="3.2.2.6" evidence="1"/>
<comment type="catalytic activity">
    <reaction evidence="4">
        <text>NAD(+) + H2O = ADP-D-ribose + nicotinamide + H(+)</text>
        <dbReference type="Rhea" id="RHEA:16301"/>
        <dbReference type="ChEBI" id="CHEBI:15377"/>
        <dbReference type="ChEBI" id="CHEBI:15378"/>
        <dbReference type="ChEBI" id="CHEBI:17154"/>
        <dbReference type="ChEBI" id="CHEBI:57540"/>
        <dbReference type="ChEBI" id="CHEBI:57967"/>
        <dbReference type="EC" id="3.2.2.6"/>
    </reaction>
    <physiologicalReaction direction="left-to-right" evidence="4">
        <dbReference type="Rhea" id="RHEA:16302"/>
    </physiologicalReaction>
</comment>
<dbReference type="SUPFAM" id="SSF52200">
    <property type="entry name" value="Toll/Interleukin receptor TIR domain"/>
    <property type="match status" value="1"/>
</dbReference>
<dbReference type="InterPro" id="IPR015073">
    <property type="entry name" value="DUF1883"/>
</dbReference>
<proteinExistence type="predicted"/>
<name>A0A5J4RM52_9ZZZZ</name>
<dbReference type="Gene3D" id="3.40.50.10140">
    <property type="entry name" value="Toll/interleukin-1 receptor homology (TIR) domain"/>
    <property type="match status" value="1"/>
</dbReference>
<dbReference type="PANTHER" id="PTHR32009">
    <property type="entry name" value="TMV RESISTANCE PROTEIN N-LIKE"/>
    <property type="match status" value="1"/>
</dbReference>
<dbReference type="AlphaFoldDB" id="A0A5J4RM52"/>
<dbReference type="PANTHER" id="PTHR32009:SF39">
    <property type="entry name" value="TIR DOMAIN-CONTAINING PROTEIN"/>
    <property type="match status" value="1"/>
</dbReference>
<reference evidence="6" key="1">
    <citation type="submission" date="2019-03" db="EMBL/GenBank/DDBJ databases">
        <title>Single cell metagenomics reveals metabolic interactions within the superorganism composed of flagellate Streblomastix strix and complex community of Bacteroidetes bacteria on its surface.</title>
        <authorList>
            <person name="Treitli S.C."/>
            <person name="Kolisko M."/>
            <person name="Husnik F."/>
            <person name="Keeling P."/>
            <person name="Hampl V."/>
        </authorList>
    </citation>
    <scope>NUCLEOTIDE SEQUENCE</scope>
    <source>
        <strain evidence="6">STM</strain>
    </source>
</reference>
<dbReference type="Pfam" id="PF08980">
    <property type="entry name" value="DUF1883"/>
    <property type="match status" value="1"/>
</dbReference>
<dbReference type="InterPro" id="IPR035897">
    <property type="entry name" value="Toll_tir_struct_dom_sf"/>
</dbReference>
<dbReference type="GO" id="GO:0007165">
    <property type="term" value="P:signal transduction"/>
    <property type="evidence" value="ECO:0007669"/>
    <property type="project" value="InterPro"/>
</dbReference>
<dbReference type="GO" id="GO:0061809">
    <property type="term" value="F:NAD+ nucleosidase activity, cyclic ADP-ribose generating"/>
    <property type="evidence" value="ECO:0007669"/>
    <property type="project" value="UniProtKB-EC"/>
</dbReference>
<dbReference type="EMBL" id="SNRY01001057">
    <property type="protein sequence ID" value="KAA6333911.1"/>
    <property type="molecule type" value="Genomic_DNA"/>
</dbReference>
<comment type="caution">
    <text evidence="6">The sequence shown here is derived from an EMBL/GenBank/DDBJ whole genome shotgun (WGS) entry which is preliminary data.</text>
</comment>
<dbReference type="Gene3D" id="4.10.1210.10">
    <property type="entry name" value="Atu1913-like"/>
    <property type="match status" value="1"/>
</dbReference>